<dbReference type="PANTHER" id="PTHR35526">
    <property type="entry name" value="ANTI-SIGMA-F FACTOR RSBW-RELATED"/>
    <property type="match status" value="1"/>
</dbReference>
<dbReference type="GO" id="GO:0004674">
    <property type="term" value="F:protein serine/threonine kinase activity"/>
    <property type="evidence" value="ECO:0007669"/>
    <property type="project" value="UniProtKB-KW"/>
</dbReference>
<keyword evidence="5 6" id="KW-0067">ATP-binding</keyword>
<dbReference type="STRING" id="1547283.A9C19_18620"/>
<evidence type="ECO:0000256" key="5">
    <source>
        <dbReference type="ARBA" id="ARBA00022840"/>
    </source>
</evidence>
<dbReference type="HAMAP" id="MF_00638">
    <property type="entry name" value="Anti_sigma_B"/>
    <property type="match status" value="1"/>
</dbReference>
<evidence type="ECO:0000256" key="1">
    <source>
        <dbReference type="ARBA" id="ARBA00022527"/>
    </source>
</evidence>
<dbReference type="NCBIfam" id="NF003144">
    <property type="entry name" value="PRK04069.1"/>
    <property type="match status" value="1"/>
</dbReference>
<dbReference type="InterPro" id="IPR050267">
    <property type="entry name" value="Anti-sigma-factor_SerPK"/>
</dbReference>
<dbReference type="GO" id="GO:0005524">
    <property type="term" value="F:ATP binding"/>
    <property type="evidence" value="ECO:0007669"/>
    <property type="project" value="UniProtKB-KW"/>
</dbReference>
<comment type="function">
    <text evidence="6">Negative regulator of sigma-B activity. Phosphorylates and inactivates its specific antagonist protein, RsbV. Upon phosphorylation of RsbV, RsbW is released and binds to sigma-B, thereby blocking its ability to form an RNA polymerase holoenzyme (E-sigma-B).</text>
</comment>
<dbReference type="GO" id="GO:0016989">
    <property type="term" value="F:sigma factor antagonist activity"/>
    <property type="evidence" value="ECO:0007669"/>
    <property type="project" value="InterPro"/>
</dbReference>
<comment type="catalytic activity">
    <reaction evidence="6">
        <text>L-threonyl-[protein] + ATP = O-phospho-L-threonyl-[protein] + ADP + H(+)</text>
        <dbReference type="Rhea" id="RHEA:46608"/>
        <dbReference type="Rhea" id="RHEA-COMP:11060"/>
        <dbReference type="Rhea" id="RHEA-COMP:11605"/>
        <dbReference type="ChEBI" id="CHEBI:15378"/>
        <dbReference type="ChEBI" id="CHEBI:30013"/>
        <dbReference type="ChEBI" id="CHEBI:30616"/>
        <dbReference type="ChEBI" id="CHEBI:61977"/>
        <dbReference type="ChEBI" id="CHEBI:456216"/>
        <dbReference type="EC" id="2.7.11.1"/>
    </reaction>
</comment>
<dbReference type="GO" id="GO:0106310">
    <property type="term" value="F:protein serine kinase activity"/>
    <property type="evidence" value="ECO:0007669"/>
    <property type="project" value="RHEA"/>
</dbReference>
<dbReference type="SUPFAM" id="SSF55874">
    <property type="entry name" value="ATPase domain of HSP90 chaperone/DNA topoisomerase II/histidine kinase"/>
    <property type="match status" value="1"/>
</dbReference>
<dbReference type="EMBL" id="CP016020">
    <property type="protein sequence ID" value="APH06562.1"/>
    <property type="molecule type" value="Genomic_DNA"/>
</dbReference>
<keyword evidence="2 6" id="KW-0808">Transferase</keyword>
<evidence type="ECO:0000256" key="6">
    <source>
        <dbReference type="HAMAP-Rule" id="MF_00638"/>
    </source>
</evidence>
<dbReference type="InterPro" id="IPR036890">
    <property type="entry name" value="HATPase_C_sf"/>
</dbReference>
<keyword evidence="9" id="KW-1185">Reference proteome</keyword>
<dbReference type="InterPro" id="IPR003594">
    <property type="entry name" value="HATPase_dom"/>
</dbReference>
<keyword evidence="3 6" id="KW-0547">Nucleotide-binding</keyword>
<sequence length="160" mass="17779">MKQLVDYIEMKVPAKPEYVGIIRLTLSGIASRMGYSYDDIEDLKIATSEACTNAVQHAYKNSEDGEVVVGFGLYDDRLEVMIADNGKSFDFEKTKNELGPYSSQSPVDQLPEGGLGLYLMETLMDEVRVLVNSGVTVFMIKYLSGERIDHGTTISNYEAN</sequence>
<dbReference type="OrthoDB" id="9798941at2"/>
<dbReference type="CDD" id="cd16936">
    <property type="entry name" value="HATPase_RsbW-like"/>
    <property type="match status" value="1"/>
</dbReference>
<dbReference type="Proteomes" id="UP000181936">
    <property type="component" value="Chromosome"/>
</dbReference>
<dbReference type="NCBIfam" id="TIGR01924">
    <property type="entry name" value="rsbW_low_gc"/>
    <property type="match status" value="1"/>
</dbReference>
<evidence type="ECO:0000313" key="8">
    <source>
        <dbReference type="EMBL" id="APH06562.1"/>
    </source>
</evidence>
<dbReference type="KEGG" id="bwh:A9C19_18620"/>
<reference evidence="8 9" key="1">
    <citation type="journal article" date="2016" name="Sci. Rep.">
        <title>Complete genome sequence and transcriptomic analysis of a novel marine strain Bacillus weihaiensis reveals the mechanism of brown algae degradation.</title>
        <authorList>
            <person name="Zhu Y."/>
            <person name="Chen P."/>
            <person name="Bao Y."/>
            <person name="Men Y."/>
            <person name="Zeng Y."/>
            <person name="Yang J."/>
            <person name="Sun J."/>
            <person name="Sun Y."/>
        </authorList>
    </citation>
    <scope>NUCLEOTIDE SEQUENCE [LARGE SCALE GENOMIC DNA]</scope>
    <source>
        <strain evidence="8 9">Alg07</strain>
    </source>
</reference>
<evidence type="ECO:0000259" key="7">
    <source>
        <dbReference type="Pfam" id="PF13581"/>
    </source>
</evidence>
<dbReference type="Gene3D" id="3.30.565.10">
    <property type="entry name" value="Histidine kinase-like ATPase, C-terminal domain"/>
    <property type="match status" value="1"/>
</dbReference>
<evidence type="ECO:0000256" key="3">
    <source>
        <dbReference type="ARBA" id="ARBA00022741"/>
    </source>
</evidence>
<evidence type="ECO:0000313" key="9">
    <source>
        <dbReference type="Proteomes" id="UP000181936"/>
    </source>
</evidence>
<comment type="catalytic activity">
    <reaction evidence="6">
        <text>L-seryl-[protein] + ATP = O-phospho-L-seryl-[protein] + ADP + H(+)</text>
        <dbReference type="Rhea" id="RHEA:17989"/>
        <dbReference type="Rhea" id="RHEA-COMP:9863"/>
        <dbReference type="Rhea" id="RHEA-COMP:11604"/>
        <dbReference type="ChEBI" id="CHEBI:15378"/>
        <dbReference type="ChEBI" id="CHEBI:29999"/>
        <dbReference type="ChEBI" id="CHEBI:30616"/>
        <dbReference type="ChEBI" id="CHEBI:83421"/>
        <dbReference type="ChEBI" id="CHEBI:456216"/>
        <dbReference type="EC" id="2.7.11.1"/>
    </reaction>
</comment>
<proteinExistence type="inferred from homology"/>
<accession>A0A1L3MW58</accession>
<gene>
    <name evidence="6" type="primary">rsbW</name>
    <name evidence="8" type="ORF">A9C19_18620</name>
</gene>
<dbReference type="PANTHER" id="PTHR35526:SF9">
    <property type="entry name" value="SERINE-PROTEIN KINASE RSBW"/>
    <property type="match status" value="1"/>
</dbReference>
<organism evidence="8 9">
    <name type="scientific">Bacillus weihaiensis</name>
    <dbReference type="NCBI Taxonomy" id="1547283"/>
    <lineage>
        <taxon>Bacteria</taxon>
        <taxon>Bacillati</taxon>
        <taxon>Bacillota</taxon>
        <taxon>Bacilli</taxon>
        <taxon>Bacillales</taxon>
        <taxon>Bacillaceae</taxon>
        <taxon>Bacillus</taxon>
    </lineage>
</organism>
<dbReference type="Pfam" id="PF13581">
    <property type="entry name" value="HATPase_c_2"/>
    <property type="match status" value="1"/>
</dbReference>
<protein>
    <recommendedName>
        <fullName evidence="6">Serine-protein kinase RsbW</fullName>
        <ecNumber evidence="6">2.7.11.1</ecNumber>
    </recommendedName>
    <alternativeName>
        <fullName evidence="6">Anti-sigma-B factor</fullName>
    </alternativeName>
    <alternativeName>
        <fullName evidence="6">Sigma-B negative effector RsbW</fullName>
    </alternativeName>
</protein>
<dbReference type="RefSeq" id="WP_072581363.1">
    <property type="nucleotide sequence ID" value="NZ_CP016020.1"/>
</dbReference>
<keyword evidence="1 6" id="KW-0723">Serine/threonine-protein kinase</keyword>
<feature type="domain" description="Histidine kinase/HSP90-like ATPase" evidence="7">
    <location>
        <begin position="12"/>
        <end position="141"/>
    </location>
</feature>
<comment type="similarity">
    <text evidence="6">Belongs to the anti-sigma-factor family.</text>
</comment>
<evidence type="ECO:0000256" key="4">
    <source>
        <dbReference type="ARBA" id="ARBA00022777"/>
    </source>
</evidence>
<evidence type="ECO:0000256" key="2">
    <source>
        <dbReference type="ARBA" id="ARBA00022679"/>
    </source>
</evidence>
<keyword evidence="4 6" id="KW-0418">Kinase</keyword>
<dbReference type="AlphaFoldDB" id="A0A1L3MW58"/>
<dbReference type="EC" id="2.7.11.1" evidence="6"/>
<dbReference type="InterPro" id="IPR010193">
    <property type="entry name" value="RsbW"/>
</dbReference>
<name>A0A1L3MW58_9BACI</name>